<evidence type="ECO:0000256" key="5">
    <source>
        <dbReference type="ARBA" id="ARBA00025466"/>
    </source>
</evidence>
<evidence type="ECO:0000256" key="2">
    <source>
        <dbReference type="ARBA" id="ARBA00016807"/>
    </source>
</evidence>
<comment type="caution">
    <text evidence="7">The sequence shown here is derived from an EMBL/GenBank/DDBJ whole genome shotgun (WGS) entry which is preliminary data.</text>
</comment>
<evidence type="ECO:0000256" key="1">
    <source>
        <dbReference type="ARBA" id="ARBA00011764"/>
    </source>
</evidence>
<feature type="domain" description="Myb/SANT-like DNA-binding" evidence="6">
    <location>
        <begin position="149"/>
        <end position="189"/>
    </location>
</feature>
<reference evidence="7" key="1">
    <citation type="journal article" date="2023" name="IScience">
        <title>Live-bearing cockroach genome reveals convergent evolutionary mechanisms linked to viviparity in insects and beyond.</title>
        <authorList>
            <person name="Fouks B."/>
            <person name="Harrison M.C."/>
            <person name="Mikhailova A.A."/>
            <person name="Marchal E."/>
            <person name="English S."/>
            <person name="Carruthers M."/>
            <person name="Jennings E.C."/>
            <person name="Chiamaka E.L."/>
            <person name="Frigard R.A."/>
            <person name="Pippel M."/>
            <person name="Attardo G.M."/>
            <person name="Benoit J.B."/>
            <person name="Bornberg-Bauer E."/>
            <person name="Tobe S.S."/>
        </authorList>
    </citation>
    <scope>NUCLEOTIDE SEQUENCE</scope>
    <source>
        <strain evidence="7">Stay&amp;Tobe</strain>
    </source>
</reference>
<name>A0AAD8ABK1_DIPPU</name>
<keyword evidence="8" id="KW-1185">Reference proteome</keyword>
<feature type="non-terminal residue" evidence="7">
    <location>
        <position position="1"/>
    </location>
</feature>
<dbReference type="AlphaFoldDB" id="A0AAD8ABK1"/>
<reference evidence="7" key="2">
    <citation type="submission" date="2023-05" db="EMBL/GenBank/DDBJ databases">
        <authorList>
            <person name="Fouks B."/>
        </authorList>
    </citation>
    <scope>NUCLEOTIDE SEQUENCE</scope>
    <source>
        <strain evidence="7">Stay&amp;Tobe</strain>
        <tissue evidence="7">Testes</tissue>
    </source>
</reference>
<organism evidence="7 8">
    <name type="scientific">Diploptera punctata</name>
    <name type="common">Pacific beetle cockroach</name>
    <dbReference type="NCBI Taxonomy" id="6984"/>
    <lineage>
        <taxon>Eukaryota</taxon>
        <taxon>Metazoa</taxon>
        <taxon>Ecdysozoa</taxon>
        <taxon>Arthropoda</taxon>
        <taxon>Hexapoda</taxon>
        <taxon>Insecta</taxon>
        <taxon>Pterygota</taxon>
        <taxon>Neoptera</taxon>
        <taxon>Polyneoptera</taxon>
        <taxon>Dictyoptera</taxon>
        <taxon>Blattodea</taxon>
        <taxon>Blaberoidea</taxon>
        <taxon>Blaberidae</taxon>
        <taxon>Diplopterinae</taxon>
        <taxon>Diploptera</taxon>
    </lineage>
</organism>
<accession>A0AAD8ABK1</accession>
<evidence type="ECO:0000313" key="8">
    <source>
        <dbReference type="Proteomes" id="UP001233999"/>
    </source>
</evidence>
<sequence>MSQSQKRPHSTNYTYEETINLLNFVEQFKHIVENKRTDAVTSSEKISTFHVQLTIIFTKIWEHISILYNAAATLPRTGEQLRSKFQSLKNGTRKYVSYNRQQKLQTGGGSCEEKVNPIYDRVRHLLQFSTEGTHSQFDSDALFEQLTIFVRLRTWEHISRLYNAAATLPRTGEQLRSKFQSLKKGTRKYVSYNRQQKLQTGGGPCEEKVNPIYDRVRHLILFSTVGTHSQFDRMRFSNSQNYLVPRNLFSGATKITNMWWPIQFDSDALLEQSELPGSQEPLQVEESDHAQESLQMAGWSPGVQVAAHQVAAEGGVLYKAISQTVMRRRLRKSNSFLQIEGVFISEDIILLPHLLEVLIYVFKQSKSAGLEGENKENMFRIYLIK</sequence>
<evidence type="ECO:0000313" key="7">
    <source>
        <dbReference type="EMBL" id="KAJ9596064.1"/>
    </source>
</evidence>
<evidence type="ECO:0000259" key="6">
    <source>
        <dbReference type="Pfam" id="PF13873"/>
    </source>
</evidence>
<dbReference type="InterPro" id="IPR028002">
    <property type="entry name" value="Myb_DNA-bind_5"/>
</dbReference>
<dbReference type="Proteomes" id="UP001233999">
    <property type="component" value="Unassembled WGS sequence"/>
</dbReference>
<keyword evidence="3" id="KW-0805">Transcription regulation</keyword>
<comment type="subunit">
    <text evidence="1">Self-associates forming complexes of several hundred monomers.</text>
</comment>
<protein>
    <recommendedName>
        <fullName evidence="2">Regulatory protein zeste</fullName>
    </recommendedName>
</protein>
<evidence type="ECO:0000256" key="3">
    <source>
        <dbReference type="ARBA" id="ARBA00023015"/>
    </source>
</evidence>
<comment type="function">
    <text evidence="5">Involved in transvection phenomena (= synapsis-dependent gene expression), where the synaptic pairing of chromosomes carrying genes with which zeste interacts influences the expression of these genes. Zeste binds to DNA and stimulates transcription from a nearby promoter.</text>
</comment>
<feature type="domain" description="Myb/SANT-like DNA-binding" evidence="6">
    <location>
        <begin position="11"/>
        <end position="95"/>
    </location>
</feature>
<keyword evidence="4" id="KW-0804">Transcription</keyword>
<dbReference type="Pfam" id="PF13873">
    <property type="entry name" value="Myb_DNA-bind_5"/>
    <property type="match status" value="2"/>
</dbReference>
<dbReference type="PANTHER" id="PTHR21411:SF0">
    <property type="entry name" value="REGULATORY PROTEIN ZESTE"/>
    <property type="match status" value="1"/>
</dbReference>
<dbReference type="PANTHER" id="PTHR21411">
    <property type="entry name" value="APONTIC"/>
    <property type="match status" value="1"/>
</dbReference>
<proteinExistence type="predicted"/>
<evidence type="ECO:0000256" key="4">
    <source>
        <dbReference type="ARBA" id="ARBA00023163"/>
    </source>
</evidence>
<gene>
    <name evidence="7" type="ORF">L9F63_012797</name>
</gene>
<dbReference type="EMBL" id="JASPKZ010002299">
    <property type="protein sequence ID" value="KAJ9596064.1"/>
    <property type="molecule type" value="Genomic_DNA"/>
</dbReference>